<evidence type="ECO:0000256" key="9">
    <source>
        <dbReference type="ARBA" id="ARBA00038489"/>
    </source>
</evidence>
<evidence type="ECO:0000313" key="14">
    <source>
        <dbReference type="Proteomes" id="UP000657385"/>
    </source>
</evidence>
<comment type="caution">
    <text evidence="13">The sequence shown here is derived from an EMBL/GenBank/DDBJ whole genome shotgun (WGS) entry which is preliminary data.</text>
</comment>
<keyword evidence="7" id="KW-0676">Redox-active center</keyword>
<accession>A0A931FGE4</accession>
<dbReference type="GO" id="GO:0034599">
    <property type="term" value="P:cellular response to oxidative stress"/>
    <property type="evidence" value="ECO:0007669"/>
    <property type="project" value="TreeGrafter"/>
</dbReference>
<evidence type="ECO:0000256" key="11">
    <source>
        <dbReference type="ARBA" id="ARBA00049091"/>
    </source>
</evidence>
<evidence type="ECO:0000256" key="6">
    <source>
        <dbReference type="ARBA" id="ARBA00023157"/>
    </source>
</evidence>
<evidence type="ECO:0000256" key="10">
    <source>
        <dbReference type="ARBA" id="ARBA00041373"/>
    </source>
</evidence>
<keyword evidence="4" id="KW-0049">Antioxidant</keyword>
<sequence>MTTTDSTVAAQIDAMHQQSTGQLPAEVQAAFQDEQQQLGTAGLPTGLAPVGSAMPDGELLDVHGEPTTLTRARAGRPAVIVFYRGAWCPYCNIALRAYQEQLLPTLAARGVELVAISPQTPDGSLTMQQTKELTFTVLSDPGNQIADRLGILTAPTERAREAQVSLGLDLATVNADHTAALPMPTVAVIDAAGTIRWIDVHPNYATRTEPSDILAALTTLD</sequence>
<organism evidence="13 14">
    <name type="scientific">Streptacidiphilus fuscans</name>
    <dbReference type="NCBI Taxonomy" id="2789292"/>
    <lineage>
        <taxon>Bacteria</taxon>
        <taxon>Bacillati</taxon>
        <taxon>Actinomycetota</taxon>
        <taxon>Actinomycetes</taxon>
        <taxon>Kitasatosporales</taxon>
        <taxon>Streptomycetaceae</taxon>
        <taxon>Streptacidiphilus</taxon>
    </lineage>
</organism>
<dbReference type="AlphaFoldDB" id="A0A931FGE4"/>
<dbReference type="EMBL" id="JADPRT010000017">
    <property type="protein sequence ID" value="MBF9072543.1"/>
    <property type="molecule type" value="Genomic_DNA"/>
</dbReference>
<dbReference type="GO" id="GO:0045454">
    <property type="term" value="P:cell redox homeostasis"/>
    <property type="evidence" value="ECO:0007669"/>
    <property type="project" value="TreeGrafter"/>
</dbReference>
<dbReference type="Proteomes" id="UP000657385">
    <property type="component" value="Unassembled WGS sequence"/>
</dbReference>
<keyword evidence="5" id="KW-0560">Oxidoreductase</keyword>
<comment type="function">
    <text evidence="1">Thiol-specific peroxidase that catalyzes the reduction of hydrogen peroxide and organic hydroperoxides to water and alcohols, respectively. Plays a role in cell protection against oxidative stress by detoxifying peroxides and as sensor of hydrogen peroxide-mediated signaling events.</text>
</comment>
<dbReference type="GO" id="GO:0008379">
    <property type="term" value="F:thioredoxin peroxidase activity"/>
    <property type="evidence" value="ECO:0007669"/>
    <property type="project" value="TreeGrafter"/>
</dbReference>
<keyword evidence="14" id="KW-1185">Reference proteome</keyword>
<dbReference type="InterPro" id="IPR050924">
    <property type="entry name" value="Peroxiredoxin_BCP/PrxQ"/>
</dbReference>
<proteinExistence type="inferred from homology"/>
<evidence type="ECO:0000313" key="13">
    <source>
        <dbReference type="EMBL" id="MBF9072543.1"/>
    </source>
</evidence>
<evidence type="ECO:0000259" key="12">
    <source>
        <dbReference type="PROSITE" id="PS51352"/>
    </source>
</evidence>
<comment type="similarity">
    <text evidence="9">Belongs to the peroxiredoxin family. BCP/PrxQ subfamily.</text>
</comment>
<keyword evidence="3" id="KW-0575">Peroxidase</keyword>
<reference evidence="13" key="1">
    <citation type="submission" date="2020-11" db="EMBL/GenBank/DDBJ databases">
        <title>Isolation and identification of active actinomycetes.</title>
        <authorList>
            <person name="Yu B."/>
        </authorList>
    </citation>
    <scope>NUCLEOTIDE SEQUENCE</scope>
    <source>
        <strain evidence="13">NEAU-YB345</strain>
    </source>
</reference>
<evidence type="ECO:0000256" key="7">
    <source>
        <dbReference type="ARBA" id="ARBA00023284"/>
    </source>
</evidence>
<comment type="catalytic activity">
    <reaction evidence="11">
        <text>a hydroperoxide + [thioredoxin]-dithiol = an alcohol + [thioredoxin]-disulfide + H2O</text>
        <dbReference type="Rhea" id="RHEA:62620"/>
        <dbReference type="Rhea" id="RHEA-COMP:10698"/>
        <dbReference type="Rhea" id="RHEA-COMP:10700"/>
        <dbReference type="ChEBI" id="CHEBI:15377"/>
        <dbReference type="ChEBI" id="CHEBI:29950"/>
        <dbReference type="ChEBI" id="CHEBI:30879"/>
        <dbReference type="ChEBI" id="CHEBI:35924"/>
        <dbReference type="ChEBI" id="CHEBI:50058"/>
        <dbReference type="EC" id="1.11.1.24"/>
    </reaction>
</comment>
<keyword evidence="6" id="KW-1015">Disulfide bond</keyword>
<dbReference type="SUPFAM" id="SSF52833">
    <property type="entry name" value="Thioredoxin-like"/>
    <property type="match status" value="1"/>
</dbReference>
<dbReference type="RefSeq" id="WP_196197720.1">
    <property type="nucleotide sequence ID" value="NZ_JADPRT010000017.1"/>
</dbReference>
<dbReference type="PANTHER" id="PTHR42801:SF7">
    <property type="entry name" value="SLL1159 PROTEIN"/>
    <property type="match status" value="1"/>
</dbReference>
<gene>
    <name evidence="13" type="ORF">I2501_31455</name>
</gene>
<evidence type="ECO:0000256" key="1">
    <source>
        <dbReference type="ARBA" id="ARBA00003330"/>
    </source>
</evidence>
<dbReference type="PANTHER" id="PTHR42801">
    <property type="entry name" value="THIOREDOXIN-DEPENDENT PEROXIDE REDUCTASE"/>
    <property type="match status" value="1"/>
</dbReference>
<evidence type="ECO:0000256" key="3">
    <source>
        <dbReference type="ARBA" id="ARBA00022559"/>
    </source>
</evidence>
<dbReference type="InterPro" id="IPR036249">
    <property type="entry name" value="Thioredoxin-like_sf"/>
</dbReference>
<protein>
    <recommendedName>
        <fullName evidence="2">thioredoxin-dependent peroxiredoxin</fullName>
        <ecNumber evidence="2">1.11.1.24</ecNumber>
    </recommendedName>
    <alternativeName>
        <fullName evidence="10">Bacterioferritin comigratory protein</fullName>
    </alternativeName>
    <alternativeName>
        <fullName evidence="8">Thioredoxin peroxidase</fullName>
    </alternativeName>
</protein>
<dbReference type="CDD" id="cd02970">
    <property type="entry name" value="PRX_like2"/>
    <property type="match status" value="1"/>
</dbReference>
<evidence type="ECO:0000256" key="5">
    <source>
        <dbReference type="ARBA" id="ARBA00023002"/>
    </source>
</evidence>
<dbReference type="Pfam" id="PF00578">
    <property type="entry name" value="AhpC-TSA"/>
    <property type="match status" value="1"/>
</dbReference>
<dbReference type="PROSITE" id="PS51352">
    <property type="entry name" value="THIOREDOXIN_2"/>
    <property type="match status" value="1"/>
</dbReference>
<name>A0A931FGE4_9ACTN</name>
<dbReference type="InterPro" id="IPR000866">
    <property type="entry name" value="AhpC/TSA"/>
</dbReference>
<dbReference type="InterPro" id="IPR013766">
    <property type="entry name" value="Thioredoxin_domain"/>
</dbReference>
<evidence type="ECO:0000256" key="2">
    <source>
        <dbReference type="ARBA" id="ARBA00013017"/>
    </source>
</evidence>
<dbReference type="GO" id="GO:0005737">
    <property type="term" value="C:cytoplasm"/>
    <property type="evidence" value="ECO:0007669"/>
    <property type="project" value="TreeGrafter"/>
</dbReference>
<feature type="domain" description="Thioredoxin" evidence="12">
    <location>
        <begin position="48"/>
        <end position="221"/>
    </location>
</feature>
<evidence type="ECO:0000256" key="4">
    <source>
        <dbReference type="ARBA" id="ARBA00022862"/>
    </source>
</evidence>
<evidence type="ECO:0000256" key="8">
    <source>
        <dbReference type="ARBA" id="ARBA00032824"/>
    </source>
</evidence>
<dbReference type="Gene3D" id="3.40.30.10">
    <property type="entry name" value="Glutaredoxin"/>
    <property type="match status" value="1"/>
</dbReference>
<dbReference type="EC" id="1.11.1.24" evidence="2"/>